<comment type="caution">
    <text evidence="1">The sequence shown here is derived from an EMBL/GenBank/DDBJ whole genome shotgun (WGS) entry which is preliminary data.</text>
</comment>
<sequence>MLTDVCISQKNAIGTWEMRFNIAKCKVLHVGNENIRQDYVMGGTKLECAQLVKDLGVMVDQRFSGTTHSVLAVKKKKTNRMLGYIPKIIKYKSKEVALIFFNTFVKSHKCIVRYSIVCSSGECITRQIYRGSGKGSKEGNQIDSRYERLKMLNLFKLKSKKRFRGDLIEAFKFIKGINKVN</sequence>
<accession>A0A9D3MMC8</accession>
<protein>
    <submittedName>
        <fullName evidence="1">Uncharacterized protein</fullName>
    </submittedName>
</protein>
<gene>
    <name evidence="1" type="ORF">ANANG_G00094310</name>
</gene>
<dbReference type="AlphaFoldDB" id="A0A9D3MMC8"/>
<dbReference type="Proteomes" id="UP001044222">
    <property type="component" value="Unassembled WGS sequence"/>
</dbReference>
<dbReference type="EMBL" id="JAFIRN010000004">
    <property type="protein sequence ID" value="KAG5851522.1"/>
    <property type="molecule type" value="Genomic_DNA"/>
</dbReference>
<dbReference type="PRINTS" id="PR01345">
    <property type="entry name" value="CERVTRCPTASE"/>
</dbReference>
<name>A0A9D3MMC8_ANGAN</name>
<evidence type="ECO:0000313" key="1">
    <source>
        <dbReference type="EMBL" id="KAG5851522.1"/>
    </source>
</evidence>
<evidence type="ECO:0000313" key="2">
    <source>
        <dbReference type="Proteomes" id="UP001044222"/>
    </source>
</evidence>
<reference evidence="1" key="1">
    <citation type="submission" date="2021-01" db="EMBL/GenBank/DDBJ databases">
        <title>A chromosome-scale assembly of European eel, Anguilla anguilla.</title>
        <authorList>
            <person name="Henkel C."/>
            <person name="Jong-Raadsen S.A."/>
            <person name="Dufour S."/>
            <person name="Weltzien F.-A."/>
            <person name="Palstra A.P."/>
            <person name="Pelster B."/>
            <person name="Spaink H.P."/>
            <person name="Van Den Thillart G.E."/>
            <person name="Jansen H."/>
            <person name="Zahm M."/>
            <person name="Klopp C."/>
            <person name="Cedric C."/>
            <person name="Louis A."/>
            <person name="Berthelot C."/>
            <person name="Parey E."/>
            <person name="Roest Crollius H."/>
            <person name="Montfort J."/>
            <person name="Robinson-Rechavi M."/>
            <person name="Bucao C."/>
            <person name="Bouchez O."/>
            <person name="Gislard M."/>
            <person name="Lluch J."/>
            <person name="Milhes M."/>
            <person name="Lampietro C."/>
            <person name="Lopez Roques C."/>
            <person name="Donnadieu C."/>
            <person name="Braasch I."/>
            <person name="Desvignes T."/>
            <person name="Postlethwait J."/>
            <person name="Bobe J."/>
            <person name="Guiguen Y."/>
            <person name="Dirks R."/>
        </authorList>
    </citation>
    <scope>NUCLEOTIDE SEQUENCE</scope>
    <source>
        <strain evidence="1">Tag_6206</strain>
        <tissue evidence="1">Liver</tissue>
    </source>
</reference>
<keyword evidence="2" id="KW-1185">Reference proteome</keyword>
<proteinExistence type="predicted"/>
<organism evidence="1 2">
    <name type="scientific">Anguilla anguilla</name>
    <name type="common">European freshwater eel</name>
    <name type="synonym">Muraena anguilla</name>
    <dbReference type="NCBI Taxonomy" id="7936"/>
    <lineage>
        <taxon>Eukaryota</taxon>
        <taxon>Metazoa</taxon>
        <taxon>Chordata</taxon>
        <taxon>Craniata</taxon>
        <taxon>Vertebrata</taxon>
        <taxon>Euteleostomi</taxon>
        <taxon>Actinopterygii</taxon>
        <taxon>Neopterygii</taxon>
        <taxon>Teleostei</taxon>
        <taxon>Anguilliformes</taxon>
        <taxon>Anguillidae</taxon>
        <taxon>Anguilla</taxon>
    </lineage>
</organism>